<evidence type="ECO:0000313" key="9">
    <source>
        <dbReference type="Proteomes" id="UP001174694"/>
    </source>
</evidence>
<evidence type="ECO:0000256" key="6">
    <source>
        <dbReference type="SAM" id="Phobius"/>
    </source>
</evidence>
<evidence type="ECO:0000256" key="4">
    <source>
        <dbReference type="ARBA" id="ARBA00023136"/>
    </source>
</evidence>
<gene>
    <name evidence="8" type="ORF">NKR23_g5668</name>
</gene>
<dbReference type="InterPro" id="IPR011701">
    <property type="entry name" value="MFS"/>
</dbReference>
<feature type="transmembrane region" description="Helical" evidence="6">
    <location>
        <begin position="184"/>
        <end position="201"/>
    </location>
</feature>
<protein>
    <submittedName>
        <fullName evidence="8">MFS general substrate transporter</fullName>
    </submittedName>
</protein>
<feature type="transmembrane region" description="Helical" evidence="6">
    <location>
        <begin position="157"/>
        <end position="178"/>
    </location>
</feature>
<dbReference type="PANTHER" id="PTHR23502:SF188">
    <property type="entry name" value="MAJOR FACILITATOR SUPERFAMILY (MFS) PROFILE DOMAIN-CONTAINING PROTEIN"/>
    <property type="match status" value="1"/>
</dbReference>
<evidence type="ECO:0000256" key="1">
    <source>
        <dbReference type="ARBA" id="ARBA00004141"/>
    </source>
</evidence>
<dbReference type="PANTHER" id="PTHR23502">
    <property type="entry name" value="MAJOR FACILITATOR SUPERFAMILY"/>
    <property type="match status" value="1"/>
</dbReference>
<feature type="transmembrane region" description="Helical" evidence="6">
    <location>
        <begin position="90"/>
        <end position="107"/>
    </location>
</feature>
<feature type="transmembrane region" description="Helical" evidence="6">
    <location>
        <begin position="362"/>
        <end position="380"/>
    </location>
</feature>
<comment type="caution">
    <text evidence="8">The sequence shown here is derived from an EMBL/GenBank/DDBJ whole genome shotgun (WGS) entry which is preliminary data.</text>
</comment>
<feature type="transmembrane region" description="Helical" evidence="6">
    <location>
        <begin position="213"/>
        <end position="237"/>
    </location>
</feature>
<keyword evidence="9" id="KW-1185">Reference proteome</keyword>
<dbReference type="AlphaFoldDB" id="A0AA38RSI2"/>
<feature type="transmembrane region" description="Helical" evidence="6">
    <location>
        <begin position="426"/>
        <end position="448"/>
    </location>
</feature>
<evidence type="ECO:0000259" key="7">
    <source>
        <dbReference type="PROSITE" id="PS50850"/>
    </source>
</evidence>
<dbReference type="Proteomes" id="UP001174694">
    <property type="component" value="Unassembled WGS sequence"/>
</dbReference>
<comment type="subcellular location">
    <subcellularLocation>
        <location evidence="1">Membrane</location>
        <topology evidence="1">Multi-pass membrane protein</topology>
    </subcellularLocation>
</comment>
<dbReference type="SUPFAM" id="SSF103473">
    <property type="entry name" value="MFS general substrate transporter"/>
    <property type="match status" value="1"/>
</dbReference>
<feature type="compositionally biased region" description="Basic and acidic residues" evidence="5">
    <location>
        <begin position="27"/>
        <end position="38"/>
    </location>
</feature>
<evidence type="ECO:0000256" key="2">
    <source>
        <dbReference type="ARBA" id="ARBA00022692"/>
    </source>
</evidence>
<sequence length="536" mass="58835">MLWSLVQRREIGRLVQAELRGSSKAGTRIEKDSEKGIDDIEVGDDDSSPARRGNGSTDDTSKDRRLWVRTSGEDDPIDPRNWPLTVRSKNIAILSLLIFVQGWAGAAESMANSSASKDFGVSKVAENLSTAMYLFGIGSGALFAGPVSESVGRNPTYMVSTLCYLFFVLGSALTPTFAGQVVCRYFIGLFSSATLSINGSSVKDMFRPVKRAFVFPVIAWANVAAPVIAPIAGGWIVSNSHLGWRWTEWVTLIISGAVFLLSFCLLPETYLPVLLDWKAAQLRRITKDDRYVSEHAESSSFIRRIKDVLPLPAEFFAKEPVIAVLGGYLILLYVLLFTFLSGFDYIFKETYQFSVEYTGSCFGSIAAGATAFTLLAPGLYSWARHKTEYRKGAQVEPEFRLWPAIATAPLLPVCLFWLGWTNYPGISPWVGLGACFIFGVVLIALYVSSYEYIIDSYGEHAAVALSSITMARYLVAGGMVMAARPLYDGIGVHWTMTLLGSVAAVLAPAPLVFWKMGPRLRARSTYAKSPENEPEP</sequence>
<evidence type="ECO:0000256" key="3">
    <source>
        <dbReference type="ARBA" id="ARBA00022989"/>
    </source>
</evidence>
<feature type="transmembrane region" description="Helical" evidence="6">
    <location>
        <begin position="249"/>
        <end position="275"/>
    </location>
</feature>
<feature type="transmembrane region" description="Helical" evidence="6">
    <location>
        <begin position="460"/>
        <end position="482"/>
    </location>
</feature>
<dbReference type="Pfam" id="PF07690">
    <property type="entry name" value="MFS_1"/>
    <property type="match status" value="1"/>
</dbReference>
<dbReference type="GO" id="GO:0022857">
    <property type="term" value="F:transmembrane transporter activity"/>
    <property type="evidence" value="ECO:0007669"/>
    <property type="project" value="InterPro"/>
</dbReference>
<feature type="domain" description="Major facilitator superfamily (MFS) profile" evidence="7">
    <location>
        <begin position="90"/>
        <end position="536"/>
    </location>
</feature>
<dbReference type="GO" id="GO:0005886">
    <property type="term" value="C:plasma membrane"/>
    <property type="evidence" value="ECO:0007669"/>
    <property type="project" value="TreeGrafter"/>
</dbReference>
<evidence type="ECO:0000313" key="8">
    <source>
        <dbReference type="EMBL" id="KAJ9145104.1"/>
    </source>
</evidence>
<feature type="transmembrane region" description="Helical" evidence="6">
    <location>
        <begin position="494"/>
        <end position="514"/>
    </location>
</feature>
<name>A0AA38RSI2_9PEZI</name>
<dbReference type="InterPro" id="IPR020846">
    <property type="entry name" value="MFS_dom"/>
</dbReference>
<organism evidence="8 9">
    <name type="scientific">Pleurostoma richardsiae</name>
    <dbReference type="NCBI Taxonomy" id="41990"/>
    <lineage>
        <taxon>Eukaryota</taxon>
        <taxon>Fungi</taxon>
        <taxon>Dikarya</taxon>
        <taxon>Ascomycota</taxon>
        <taxon>Pezizomycotina</taxon>
        <taxon>Sordariomycetes</taxon>
        <taxon>Sordariomycetidae</taxon>
        <taxon>Calosphaeriales</taxon>
        <taxon>Pleurostomataceae</taxon>
        <taxon>Pleurostoma</taxon>
    </lineage>
</organism>
<dbReference type="EMBL" id="JANBVO010000015">
    <property type="protein sequence ID" value="KAJ9145104.1"/>
    <property type="molecule type" value="Genomic_DNA"/>
</dbReference>
<proteinExistence type="predicted"/>
<feature type="region of interest" description="Disordered" evidence="5">
    <location>
        <begin position="22"/>
        <end position="72"/>
    </location>
</feature>
<keyword evidence="3 6" id="KW-1133">Transmembrane helix</keyword>
<dbReference type="Gene3D" id="1.20.1250.20">
    <property type="entry name" value="MFS general substrate transporter like domains"/>
    <property type="match status" value="1"/>
</dbReference>
<dbReference type="PROSITE" id="PS50850">
    <property type="entry name" value="MFS"/>
    <property type="match status" value="1"/>
</dbReference>
<evidence type="ECO:0000256" key="5">
    <source>
        <dbReference type="SAM" id="MobiDB-lite"/>
    </source>
</evidence>
<keyword evidence="2 6" id="KW-0812">Transmembrane</keyword>
<feature type="transmembrane region" description="Helical" evidence="6">
    <location>
        <begin position="321"/>
        <end position="342"/>
    </location>
</feature>
<feature type="transmembrane region" description="Helical" evidence="6">
    <location>
        <begin position="401"/>
        <end position="420"/>
    </location>
</feature>
<keyword evidence="4 6" id="KW-0472">Membrane</keyword>
<dbReference type="InterPro" id="IPR036259">
    <property type="entry name" value="MFS_trans_sf"/>
</dbReference>
<reference evidence="8" key="1">
    <citation type="submission" date="2022-07" db="EMBL/GenBank/DDBJ databases">
        <title>Fungi with potential for degradation of polypropylene.</title>
        <authorList>
            <person name="Gostincar C."/>
        </authorList>
    </citation>
    <scope>NUCLEOTIDE SEQUENCE</scope>
    <source>
        <strain evidence="8">EXF-13308</strain>
    </source>
</reference>
<accession>A0AA38RSI2</accession>
<feature type="transmembrane region" description="Helical" evidence="6">
    <location>
        <begin position="127"/>
        <end position="145"/>
    </location>
</feature>